<evidence type="ECO:0000313" key="1">
    <source>
        <dbReference type="EMBL" id="OAP54152.1"/>
    </source>
</evidence>
<dbReference type="EMBL" id="LVYI01000015">
    <property type="protein sequence ID" value="OAP54152.1"/>
    <property type="molecule type" value="Genomic_DNA"/>
</dbReference>
<dbReference type="AlphaFoldDB" id="A0A178Z301"/>
<comment type="caution">
    <text evidence="1">The sequence shown here is derived from an EMBL/GenBank/DDBJ whole genome shotgun (WGS) entry which is preliminary data.</text>
</comment>
<accession>A0A178Z301</accession>
<reference evidence="1 2" key="1">
    <citation type="submission" date="2016-04" db="EMBL/GenBank/DDBJ databases">
        <title>Draft genome of Fonsecaea erecta CBS 125763.</title>
        <authorList>
            <person name="Weiss V.A."/>
            <person name="Vicente V.A."/>
            <person name="Raittz R.T."/>
            <person name="Moreno L.F."/>
            <person name="De Souza E.M."/>
            <person name="Pedrosa F.O."/>
            <person name="Steffens M.B."/>
            <person name="Faoro H."/>
            <person name="Tadra-Sfeir M.Z."/>
            <person name="Najafzadeh M.J."/>
            <person name="Felipe M.S."/>
            <person name="Teixeira M."/>
            <person name="Sun J."/>
            <person name="Xi L."/>
            <person name="Gomes R."/>
            <person name="De Azevedo C.M."/>
            <person name="Salgado C.G."/>
            <person name="Da Silva M.B."/>
            <person name="Nascimento M.F."/>
            <person name="Queiroz-Telles F."/>
            <person name="Attili D.S."/>
            <person name="Gorbushina A."/>
        </authorList>
    </citation>
    <scope>NUCLEOTIDE SEQUENCE [LARGE SCALE GENOMIC DNA]</scope>
    <source>
        <strain evidence="1 2">CBS 125763</strain>
    </source>
</reference>
<organism evidence="1 2">
    <name type="scientific">Fonsecaea erecta</name>
    <dbReference type="NCBI Taxonomy" id="1367422"/>
    <lineage>
        <taxon>Eukaryota</taxon>
        <taxon>Fungi</taxon>
        <taxon>Dikarya</taxon>
        <taxon>Ascomycota</taxon>
        <taxon>Pezizomycotina</taxon>
        <taxon>Eurotiomycetes</taxon>
        <taxon>Chaetothyriomycetidae</taxon>
        <taxon>Chaetothyriales</taxon>
        <taxon>Herpotrichiellaceae</taxon>
        <taxon>Fonsecaea</taxon>
    </lineage>
</organism>
<protein>
    <submittedName>
        <fullName evidence="1">Uncharacterized protein</fullName>
    </submittedName>
</protein>
<sequence length="352" mass="40137">MDSDSGDVLEHSGTACALQPSSLQQSNLQLPTHSDQLQEVLKHAEDVATQKIFPTDDETIHFTISRESWLELREDPNFDRCIEYKAFRASFDSSRSLVTITGPASERHHAIVRLLADVAHVTLVDKTPIRWYPVISHRFTGEYEDSLRQPDFSISWDESLFYERVHTVVEIGVSQSLEELRALIPLHMKGNPETQRVILIKLAETPKFQCPESIDIDIAQEFRRDRATGVIWFGNAKVIGETRISWELWERDAAGVPQSTFHETFAFGEMPSRNLPFLTISEGIYGDTEIRGEVNASITPQMIQQLWRENWPLASWGDASVRLFDLIGESRLREAMREARDKGLADELNVLC</sequence>
<gene>
    <name evidence="1" type="ORF">AYL99_11687</name>
</gene>
<proteinExistence type="predicted"/>
<dbReference type="OrthoDB" id="76567at2759"/>
<dbReference type="Proteomes" id="UP000078343">
    <property type="component" value="Unassembled WGS sequence"/>
</dbReference>
<keyword evidence="2" id="KW-1185">Reference proteome</keyword>
<dbReference type="GeneID" id="30015855"/>
<evidence type="ECO:0000313" key="2">
    <source>
        <dbReference type="Proteomes" id="UP000078343"/>
    </source>
</evidence>
<dbReference type="RefSeq" id="XP_018687519.1">
    <property type="nucleotide sequence ID" value="XM_018843192.1"/>
</dbReference>
<name>A0A178Z301_9EURO</name>